<comment type="subcellular location">
    <subcellularLocation>
        <location evidence="1">Nucleus</location>
    </subcellularLocation>
</comment>
<dbReference type="GO" id="GO:0006357">
    <property type="term" value="P:regulation of transcription by RNA polymerase II"/>
    <property type="evidence" value="ECO:0007669"/>
    <property type="project" value="InterPro"/>
</dbReference>
<keyword evidence="3" id="KW-0805">Transcription regulation</keyword>
<dbReference type="PANTHER" id="PTHR46567">
    <property type="entry name" value="MEDIATOR OF RNA POLYMERASE II TRANSCRIPTION SUBUNIT 12"/>
    <property type="match status" value="1"/>
</dbReference>
<protein>
    <recommendedName>
        <fullName evidence="7">Mediator complex subunit Med12 domain-containing protein</fullName>
    </recommendedName>
</protein>
<sequence length="1210" mass="128068">MDSADQPAPPPDEDASEGVDLTKAAVYGLFPRCKECPEEQLTAEALTAGYKVEYREWGVDQFDELRFSLLTNEDALEKVSDQEFEKRLLGTLERAQQTAQRGSRPQPLRVPEVPPGETGELLVQPETLWKASQNALPALCASVSESARVEWMRRLADGTAPLPALAAQGIPFAGMARAAVWDALSKASVPVPRALWLVRLVYAPRSRGGPAQRPALAISAGRPRGSWGEEGGPPMAAECTDDLLEHLAKMPAEALGILAPPGERAPERDPVADALRHAIGVAAARCSLALVPWEPDGAACESLTRLAERRGTPALRALRSVFREQARLSADVQARVLRWTPADVGAILDGVLAGGSAAAAAGQLLALERGPRRTGGDDSVAALIAVTCDWAVADPVEAVWAAVSEVPGVELSSNGLRIDEPDAQSRIIDPDWAVRGRRLVCAQAALTELAARAQESGACDRGPFHDGLCAWAGASWNRAPAESASFGTRRQIVRLLLLLAQPNQGAPAPVFSLPRHLAWVLSHETEPLNHRPGKSVRLASSSIELLRELPPEFCAATEAAGRPEAGTAPAAEDPTKTLTDTQYARLWRALTQGDSTPENANDSRPAAEVPTSTLEYLAAADEAAFFDEAPMDVDVGDDREEDDCGSLLARARIEIEGARWELSEGGAPESLDAGARPAAVQRVVAGAVARWAATRAQDSRYGEAALSNDSSAWVRAWVGRALELLAAAEAPREVTQVLPRLAAPLLQAQVRVLVRDPGAHRATAAAPLLLPLLGALEAWAAPLALAGVAVRVLRMATAALWLLQASVRPDRAPDPDPILRAQLRLARRLHAAGRRAGDAALAAWRAEVEAKHKGGGDGAAAHWLFKALDSELPGDEDAHEENYVRAPSSALALSQLAEAREGLLEGLQAALRDTARAYHAEGLVAASLFCLGKASAAQQRAFADRLLDQLRSGAAGFANADRGVSWGAPLDATSLSVPLLRLFAWLQVLFPLLPLVYQDRGNPGGPNLRAKALSAAGELTIQLAACEPASAAEGELCALIQRRLLAAVQALLMGGWAPWLRGSAERKLREVPPFDGAKAFFADLRQAAGVLCSRPGVQDALSAVQRMLPPFVAAADPVPAPRRLDMISADNSGATRAAGAALVDPWLLFEGGWPSSVSVDQSERAPISLAELLIRDAGETEAAPPHKGALAAPWLRGAPCHARLPLSFAG</sequence>
<proteinExistence type="inferred from homology"/>
<keyword evidence="5" id="KW-0539">Nucleus</keyword>
<evidence type="ECO:0000313" key="8">
    <source>
        <dbReference type="EMBL" id="KAK2079813.1"/>
    </source>
</evidence>
<feature type="domain" description="Mediator complex subunit Med12" evidence="7">
    <location>
        <begin position="135"/>
        <end position="199"/>
    </location>
</feature>
<evidence type="ECO:0000313" key="9">
    <source>
        <dbReference type="Proteomes" id="UP001255856"/>
    </source>
</evidence>
<keyword evidence="4" id="KW-0804">Transcription</keyword>
<dbReference type="EMBL" id="JASFZW010000002">
    <property type="protein sequence ID" value="KAK2079813.1"/>
    <property type="molecule type" value="Genomic_DNA"/>
</dbReference>
<dbReference type="GO" id="GO:0003712">
    <property type="term" value="F:transcription coregulator activity"/>
    <property type="evidence" value="ECO:0007669"/>
    <property type="project" value="InterPro"/>
</dbReference>
<gene>
    <name evidence="8" type="ORF">QBZ16_002208</name>
</gene>
<evidence type="ECO:0000256" key="2">
    <source>
        <dbReference type="ARBA" id="ARBA00010289"/>
    </source>
</evidence>
<comment type="caution">
    <text evidence="8">The sequence shown here is derived from an EMBL/GenBank/DDBJ whole genome shotgun (WGS) entry which is preliminary data.</text>
</comment>
<dbReference type="PANTHER" id="PTHR46567:SF1">
    <property type="entry name" value="MEDIATOR OF RNA POLYMERASE II TRANSCRIPTION SUBUNIT 12"/>
    <property type="match status" value="1"/>
</dbReference>
<organism evidence="8 9">
    <name type="scientific">Prototheca wickerhamii</name>
    <dbReference type="NCBI Taxonomy" id="3111"/>
    <lineage>
        <taxon>Eukaryota</taxon>
        <taxon>Viridiplantae</taxon>
        <taxon>Chlorophyta</taxon>
        <taxon>core chlorophytes</taxon>
        <taxon>Trebouxiophyceae</taxon>
        <taxon>Chlorellales</taxon>
        <taxon>Chlorellaceae</taxon>
        <taxon>Prototheca</taxon>
    </lineage>
</organism>
<name>A0AAD9ILJ5_PROWI</name>
<dbReference type="Proteomes" id="UP001255856">
    <property type="component" value="Unassembled WGS sequence"/>
</dbReference>
<reference evidence="8" key="1">
    <citation type="submission" date="2021-01" db="EMBL/GenBank/DDBJ databases">
        <authorList>
            <person name="Eckstrom K.M.E."/>
        </authorList>
    </citation>
    <scope>NUCLEOTIDE SEQUENCE</scope>
    <source>
        <strain evidence="8">UVCC 0001</strain>
    </source>
</reference>
<dbReference type="InterPro" id="IPR019035">
    <property type="entry name" value="Mediator_Med12"/>
</dbReference>
<feature type="region of interest" description="Disordered" evidence="6">
    <location>
        <begin position="94"/>
        <end position="117"/>
    </location>
</feature>
<dbReference type="AlphaFoldDB" id="A0AAD9ILJ5"/>
<evidence type="ECO:0000256" key="1">
    <source>
        <dbReference type="ARBA" id="ARBA00004123"/>
    </source>
</evidence>
<dbReference type="SMART" id="SM01281">
    <property type="entry name" value="Med12"/>
    <property type="match status" value="1"/>
</dbReference>
<dbReference type="Pfam" id="PF09497">
    <property type="entry name" value="Med12"/>
    <property type="match status" value="1"/>
</dbReference>
<evidence type="ECO:0000256" key="6">
    <source>
        <dbReference type="SAM" id="MobiDB-lite"/>
    </source>
</evidence>
<evidence type="ECO:0000256" key="5">
    <source>
        <dbReference type="ARBA" id="ARBA00023242"/>
    </source>
</evidence>
<feature type="compositionally biased region" description="Polar residues" evidence="6">
    <location>
        <begin position="94"/>
        <end position="103"/>
    </location>
</feature>
<evidence type="ECO:0000259" key="7">
    <source>
        <dbReference type="SMART" id="SM01281"/>
    </source>
</evidence>
<keyword evidence="9" id="KW-1185">Reference proteome</keyword>
<dbReference type="GO" id="GO:0016592">
    <property type="term" value="C:mediator complex"/>
    <property type="evidence" value="ECO:0007669"/>
    <property type="project" value="InterPro"/>
</dbReference>
<evidence type="ECO:0000256" key="4">
    <source>
        <dbReference type="ARBA" id="ARBA00023163"/>
    </source>
</evidence>
<comment type="similarity">
    <text evidence="2">Belongs to the Mediator complex subunit 12 family.</text>
</comment>
<accession>A0AAD9ILJ5</accession>
<evidence type="ECO:0000256" key="3">
    <source>
        <dbReference type="ARBA" id="ARBA00023015"/>
    </source>
</evidence>